<gene>
    <name evidence="1" type="ORF">BCR39DRAFT_585505</name>
</gene>
<name>A0A1Y2BMF9_9TREE</name>
<evidence type="ECO:0000313" key="2">
    <source>
        <dbReference type="Proteomes" id="UP000193986"/>
    </source>
</evidence>
<sequence>MGIATPTRQVLSPRRVGLIGLGLCLVLLYHRSSFLDPSSRLLTSSDPQWEAGQHHALIATVPHWHADVWLWLAGTLSRMNVGVDVFAECDGFKGVDHNDTCIQYGLVEFAREAGIWDGALKHKSELFDRVNEQLPDGRLPDTVFLVTEKEDLPWVNEKLLELWRDRPEGQKFRLVPIYHEATDNLEGEAKWWVPTGALSFLTISQHVNNDLLHHFDVLTRDPDFTSLGFEHLRSRVVIPYLDVADRIRLGPASTEVPREEHTTISRAVIAGMVTLGRRDYYAIFEELEFLMEEDPALWGYFLNETTQVYDPIDSSDPNTFKLQLVGEKSSDMPDTDVLSNVVELIMGETQEEFYEIMAGTDVLLLAWKPGGKYYETQASGGVVRSIEVGVPLLTTQTVLDKYSFLDTSVSIARPVAISEIGAIRWFRKYAHLDVVHMPVEQIIEIIRPDLPEDHHWKLPSELADMLKHGWKRREMDFQRRRRDIEASNQRALRETLMDPVGLS</sequence>
<dbReference type="Proteomes" id="UP000193986">
    <property type="component" value="Unassembled WGS sequence"/>
</dbReference>
<proteinExistence type="predicted"/>
<organism evidence="1 2">
    <name type="scientific">Naematelia encephala</name>
    <dbReference type="NCBI Taxonomy" id="71784"/>
    <lineage>
        <taxon>Eukaryota</taxon>
        <taxon>Fungi</taxon>
        <taxon>Dikarya</taxon>
        <taxon>Basidiomycota</taxon>
        <taxon>Agaricomycotina</taxon>
        <taxon>Tremellomycetes</taxon>
        <taxon>Tremellales</taxon>
        <taxon>Naemateliaceae</taxon>
        <taxon>Naematelia</taxon>
    </lineage>
</organism>
<dbReference type="STRING" id="71784.A0A1Y2BMF9"/>
<dbReference type="OrthoDB" id="549336at2759"/>
<comment type="caution">
    <text evidence="1">The sequence shown here is derived from an EMBL/GenBank/DDBJ whole genome shotgun (WGS) entry which is preliminary data.</text>
</comment>
<dbReference type="InParanoid" id="A0A1Y2BMF9"/>
<reference evidence="1 2" key="1">
    <citation type="submission" date="2016-07" db="EMBL/GenBank/DDBJ databases">
        <title>Pervasive Adenine N6-methylation of Active Genes in Fungi.</title>
        <authorList>
            <consortium name="DOE Joint Genome Institute"/>
            <person name="Mondo S.J."/>
            <person name="Dannebaum R.O."/>
            <person name="Kuo R.C."/>
            <person name="Labutti K."/>
            <person name="Haridas S."/>
            <person name="Kuo A."/>
            <person name="Salamov A."/>
            <person name="Ahrendt S.R."/>
            <person name="Lipzen A."/>
            <person name="Sullivan W."/>
            <person name="Andreopoulos W.B."/>
            <person name="Clum A."/>
            <person name="Lindquist E."/>
            <person name="Daum C."/>
            <person name="Ramamoorthy G.K."/>
            <person name="Gryganskyi A."/>
            <person name="Culley D."/>
            <person name="Magnuson J.K."/>
            <person name="James T.Y."/>
            <person name="O'Malley M.A."/>
            <person name="Stajich J.E."/>
            <person name="Spatafora J.W."/>
            <person name="Visel A."/>
            <person name="Grigoriev I.V."/>
        </authorList>
    </citation>
    <scope>NUCLEOTIDE SEQUENCE [LARGE SCALE GENOMIC DNA]</scope>
    <source>
        <strain evidence="1 2">68-887.2</strain>
    </source>
</reference>
<protein>
    <submittedName>
        <fullName evidence="1">Uncharacterized protein</fullName>
    </submittedName>
</protein>
<accession>A0A1Y2BMF9</accession>
<dbReference type="AlphaFoldDB" id="A0A1Y2BMF9"/>
<evidence type="ECO:0000313" key="1">
    <source>
        <dbReference type="EMBL" id="ORY35922.1"/>
    </source>
</evidence>
<dbReference type="EMBL" id="MCFC01000001">
    <property type="protein sequence ID" value="ORY35922.1"/>
    <property type="molecule type" value="Genomic_DNA"/>
</dbReference>
<keyword evidence="2" id="KW-1185">Reference proteome</keyword>